<reference evidence="3 4" key="1">
    <citation type="submission" date="2019-03" db="EMBL/GenBank/DDBJ databases">
        <title>Genomic Encyclopedia of Type Strains, Phase IV (KMG-IV): sequencing the most valuable type-strain genomes for metagenomic binning, comparative biology and taxonomic classification.</title>
        <authorList>
            <person name="Goeker M."/>
        </authorList>
    </citation>
    <scope>NUCLEOTIDE SEQUENCE [LARGE SCALE GENOMIC DNA]</scope>
    <source>
        <strain evidence="3 4">DSM 7445</strain>
    </source>
</reference>
<dbReference type="GO" id="GO:0006281">
    <property type="term" value="P:DNA repair"/>
    <property type="evidence" value="ECO:0007669"/>
    <property type="project" value="InterPro"/>
</dbReference>
<dbReference type="InterPro" id="IPR001126">
    <property type="entry name" value="UmuC"/>
</dbReference>
<dbReference type="Proteomes" id="UP000295382">
    <property type="component" value="Unassembled WGS sequence"/>
</dbReference>
<sequence length="492" mass="54325">MHLPLLPLETLRPRWCEPGMHAVLQRDSVMAATPDALAAGVRPGMRRGGALAIAPGVSLHERDVKREQDALQSVALTLLQYTPHVVLDALDGEAGLLMEVGASLRLFGGPRALCRLACDSVMALGFTPRIGMAPTARGAGLLARARSRNARHEGSTIRALKISSLQRCLDALPFELLPAAQAHADLLSGIGCVTLGDLRRLPRAGLQRRCGKQVASELDQAYGDAAELFEWIEAPSVFSKRLELPDRIEHAEGLLFAVRRLLAEMTGWLVARHLAVSRFTLQLEHERGRSAVPPTMLEVALAEAAWREEHLLKLLKERLARLTLAAPAIALRLEAAQLSPLAPASESLFPEPGGTPADYRRLLELLTARLGEQAVMTPAPVADYRPEIRNAWQPATQAQQRQARPDTVESHAERPFWLLAEPVALLVREHRPFYGSPLTLLSGPERIECGWWDDAFAARDYYIGMDADGACYWVCRERFDLEERWFLHGLFA</sequence>
<proteinExistence type="predicted"/>
<dbReference type="InterPro" id="IPR050356">
    <property type="entry name" value="SulA_CellDiv_inhibitor"/>
</dbReference>
<dbReference type="AlphaFoldDB" id="A0A4R3I3A2"/>
<comment type="caution">
    <text evidence="3">The sequence shown here is derived from an EMBL/GenBank/DDBJ whole genome shotgun (WGS) entry which is preliminary data.</text>
</comment>
<protein>
    <submittedName>
        <fullName evidence="3">Protein ImuB</fullName>
    </submittedName>
</protein>
<keyword evidence="1" id="KW-0227">DNA damage</keyword>
<evidence type="ECO:0000313" key="3">
    <source>
        <dbReference type="EMBL" id="TCS39281.1"/>
    </source>
</evidence>
<dbReference type="PANTHER" id="PTHR35369">
    <property type="entry name" value="BLR3025 PROTEIN-RELATED"/>
    <property type="match status" value="1"/>
</dbReference>
<dbReference type="CDD" id="cd03468">
    <property type="entry name" value="PolY_like"/>
    <property type="match status" value="1"/>
</dbReference>
<evidence type="ECO:0000313" key="4">
    <source>
        <dbReference type="Proteomes" id="UP000295382"/>
    </source>
</evidence>
<accession>A0A4R3I3A2</accession>
<evidence type="ECO:0000259" key="2">
    <source>
        <dbReference type="Pfam" id="PF00817"/>
    </source>
</evidence>
<evidence type="ECO:0000256" key="1">
    <source>
        <dbReference type="ARBA" id="ARBA00022763"/>
    </source>
</evidence>
<dbReference type="SUPFAM" id="SSF56672">
    <property type="entry name" value="DNA/RNA polymerases"/>
    <property type="match status" value="1"/>
</dbReference>
<dbReference type="InterPro" id="IPR043502">
    <property type="entry name" value="DNA/RNA_pol_sf"/>
</dbReference>
<dbReference type="PANTHER" id="PTHR35369:SF2">
    <property type="entry name" value="BLR3025 PROTEIN"/>
    <property type="match status" value="1"/>
</dbReference>
<dbReference type="Pfam" id="PF00817">
    <property type="entry name" value="IMS"/>
    <property type="match status" value="1"/>
</dbReference>
<keyword evidence="4" id="KW-1185">Reference proteome</keyword>
<dbReference type="EMBL" id="SLZQ01000001">
    <property type="protein sequence ID" value="TCS39281.1"/>
    <property type="molecule type" value="Genomic_DNA"/>
</dbReference>
<feature type="domain" description="UmuC" evidence="2">
    <location>
        <begin position="23"/>
        <end position="141"/>
    </location>
</feature>
<organism evidence="3 4">
    <name type="scientific">Paucimonas lemoignei</name>
    <name type="common">Pseudomonas lemoignei</name>
    <dbReference type="NCBI Taxonomy" id="29443"/>
    <lineage>
        <taxon>Bacteria</taxon>
        <taxon>Pseudomonadati</taxon>
        <taxon>Pseudomonadota</taxon>
        <taxon>Betaproteobacteria</taxon>
        <taxon>Burkholderiales</taxon>
        <taxon>Burkholderiaceae</taxon>
        <taxon>Paucimonas</taxon>
    </lineage>
</organism>
<gene>
    <name evidence="3" type="ORF">EDC30_101236</name>
</gene>
<name>A0A4R3I3A2_PAULE</name>